<reference evidence="9 10" key="1">
    <citation type="submission" date="2016-10" db="EMBL/GenBank/DDBJ databases">
        <authorList>
            <person name="de Groot N.N."/>
        </authorList>
    </citation>
    <scope>NUCLEOTIDE SEQUENCE [LARGE SCALE GENOMIC DNA]</scope>
    <source>
        <strain evidence="9 10">DSM 378</strain>
    </source>
</reference>
<keyword evidence="9" id="KW-0012">Acyltransferase</keyword>
<gene>
    <name evidence="9" type="ORF">SAMN04244573_00299</name>
</gene>
<feature type="transmembrane region" description="Helical" evidence="7">
    <location>
        <begin position="236"/>
        <end position="256"/>
    </location>
</feature>
<dbReference type="InterPro" id="IPR002656">
    <property type="entry name" value="Acyl_transf_3_dom"/>
</dbReference>
<feature type="transmembrane region" description="Helical" evidence="7">
    <location>
        <begin position="135"/>
        <end position="157"/>
    </location>
</feature>
<organism evidence="9 10">
    <name type="scientific">Azotobacter beijerinckii</name>
    <dbReference type="NCBI Taxonomy" id="170623"/>
    <lineage>
        <taxon>Bacteria</taxon>
        <taxon>Pseudomonadati</taxon>
        <taxon>Pseudomonadota</taxon>
        <taxon>Gammaproteobacteria</taxon>
        <taxon>Pseudomonadales</taxon>
        <taxon>Pseudomonadaceae</taxon>
        <taxon>Azotobacter</taxon>
    </lineage>
</organism>
<keyword evidence="9" id="KW-0808">Transferase</keyword>
<feature type="transmembrane region" description="Helical" evidence="7">
    <location>
        <begin position="301"/>
        <end position="321"/>
    </location>
</feature>
<proteinExistence type="inferred from homology"/>
<feature type="transmembrane region" description="Helical" evidence="7">
    <location>
        <begin position="94"/>
        <end position="115"/>
    </location>
</feature>
<evidence type="ECO:0000256" key="7">
    <source>
        <dbReference type="SAM" id="Phobius"/>
    </source>
</evidence>
<dbReference type="EMBL" id="FOFJ01000002">
    <property type="protein sequence ID" value="SEP69298.1"/>
    <property type="molecule type" value="Genomic_DNA"/>
</dbReference>
<evidence type="ECO:0000256" key="1">
    <source>
        <dbReference type="ARBA" id="ARBA00004651"/>
    </source>
</evidence>
<evidence type="ECO:0000259" key="8">
    <source>
        <dbReference type="Pfam" id="PF01757"/>
    </source>
</evidence>
<protein>
    <submittedName>
        <fullName evidence="9">Surface polysaccharide O-acyltransferase, integral membrane enzyme</fullName>
    </submittedName>
</protein>
<evidence type="ECO:0000313" key="10">
    <source>
        <dbReference type="Proteomes" id="UP000199267"/>
    </source>
</evidence>
<feature type="transmembrane region" description="Helical" evidence="7">
    <location>
        <begin position="169"/>
        <end position="188"/>
    </location>
</feature>
<dbReference type="AlphaFoldDB" id="A0A1H8ZZW4"/>
<dbReference type="GO" id="GO:0005886">
    <property type="term" value="C:plasma membrane"/>
    <property type="evidence" value="ECO:0007669"/>
    <property type="project" value="UniProtKB-SubCell"/>
</dbReference>
<dbReference type="RefSeq" id="WP_090619005.1">
    <property type="nucleotide sequence ID" value="NZ_FOFJ01000002.1"/>
</dbReference>
<evidence type="ECO:0000256" key="4">
    <source>
        <dbReference type="ARBA" id="ARBA00022692"/>
    </source>
</evidence>
<feature type="transmembrane region" description="Helical" evidence="7">
    <location>
        <begin position="200"/>
        <end position="224"/>
    </location>
</feature>
<sequence>MSQKAVGSRLVWIDANRFYAACGVVMIHCSTDTAGGPFSKYEIADRLGPALLRSLATISSSELFLLFSLFLIALKVDKRPLSYSSVIRLQIERLIVPLIVWSVFYAFFKLMKASAFGYEQSVINQLQQWNSWVEYLLLGSAQYHLHFLPTMFFLVLLYPAMRAAIRYPALILVALPMIYTMNWIHVWLWGHIADPDTRDYLVRAVKILGYTSYGIAAFALYGIWERGLSREDCRSLFWFLLTLALLAYLAKVAYVAESVLAGKWLVNQGASFFAHLLLPIIIFSMFLMGQYKEWSWRYSRLAKLTYGVYLIHPAWIDIFDVTLKGFTSDQRPLWIVLAKYTLVLPLAFASVYLISKSKATAWIVGIGPIPFLSRFISGRPSTHEKDVTIQ</sequence>
<keyword evidence="3" id="KW-1003">Cell membrane</keyword>
<feature type="transmembrane region" description="Helical" evidence="7">
    <location>
        <begin position="55"/>
        <end position="74"/>
    </location>
</feature>
<name>A0A1H8ZZW4_9GAMM</name>
<evidence type="ECO:0000256" key="2">
    <source>
        <dbReference type="ARBA" id="ARBA00007400"/>
    </source>
</evidence>
<evidence type="ECO:0000256" key="5">
    <source>
        <dbReference type="ARBA" id="ARBA00022989"/>
    </source>
</evidence>
<dbReference type="GO" id="GO:0009246">
    <property type="term" value="P:enterobacterial common antigen biosynthetic process"/>
    <property type="evidence" value="ECO:0007669"/>
    <property type="project" value="TreeGrafter"/>
</dbReference>
<feature type="transmembrane region" description="Helical" evidence="7">
    <location>
        <begin position="333"/>
        <end position="354"/>
    </location>
</feature>
<evidence type="ECO:0000256" key="6">
    <source>
        <dbReference type="ARBA" id="ARBA00023136"/>
    </source>
</evidence>
<dbReference type="Proteomes" id="UP000199267">
    <property type="component" value="Unassembled WGS sequence"/>
</dbReference>
<feature type="domain" description="Acyltransferase 3" evidence="8">
    <location>
        <begin position="11"/>
        <end position="351"/>
    </location>
</feature>
<keyword evidence="6 7" id="KW-0472">Membrane</keyword>
<accession>A0A1H8ZZW4</accession>
<evidence type="ECO:0000313" key="9">
    <source>
        <dbReference type="EMBL" id="SEP69298.1"/>
    </source>
</evidence>
<comment type="subcellular location">
    <subcellularLocation>
        <location evidence="1">Cell membrane</location>
        <topology evidence="1">Multi-pass membrane protein</topology>
    </subcellularLocation>
</comment>
<dbReference type="GO" id="GO:0016413">
    <property type="term" value="F:O-acetyltransferase activity"/>
    <property type="evidence" value="ECO:0007669"/>
    <property type="project" value="TreeGrafter"/>
</dbReference>
<keyword evidence="4 7" id="KW-0812">Transmembrane</keyword>
<dbReference type="PANTHER" id="PTHR40074">
    <property type="entry name" value="O-ACETYLTRANSFERASE WECH"/>
    <property type="match status" value="1"/>
</dbReference>
<dbReference type="Pfam" id="PF01757">
    <property type="entry name" value="Acyl_transf_3"/>
    <property type="match status" value="1"/>
</dbReference>
<comment type="similarity">
    <text evidence="2">Belongs to the acyltransferase 3 family.</text>
</comment>
<dbReference type="PANTHER" id="PTHR40074:SF2">
    <property type="entry name" value="O-ACETYLTRANSFERASE WECH"/>
    <property type="match status" value="1"/>
</dbReference>
<feature type="transmembrane region" description="Helical" evidence="7">
    <location>
        <begin position="268"/>
        <end position="289"/>
    </location>
</feature>
<keyword evidence="5 7" id="KW-1133">Transmembrane helix</keyword>
<evidence type="ECO:0000256" key="3">
    <source>
        <dbReference type="ARBA" id="ARBA00022475"/>
    </source>
</evidence>